<gene>
    <name evidence="4" type="ordered locus">SL003B_2324</name>
</gene>
<dbReference type="Proteomes" id="UP000008130">
    <property type="component" value="Chromosome"/>
</dbReference>
<comment type="similarity">
    <text evidence="1">Belongs to the SdhE FAD assembly factor family.</text>
</comment>
<evidence type="ECO:0000256" key="3">
    <source>
        <dbReference type="ARBA" id="ARBA00023186"/>
    </source>
</evidence>
<dbReference type="KEGG" id="pgv:SL003B_2324"/>
<evidence type="ECO:0000256" key="1">
    <source>
        <dbReference type="ARBA" id="ARBA00008571"/>
    </source>
</evidence>
<sequence length="100" mass="11568">MKAEEGQGTHDPLAADAVRRKRILFRCWHRGMKEMDLLLGGFAQAQIETLTTAELDELEDLLDINDQDLFSWMTGRTPVPAERDRPLYRRILAFHADKPF</sequence>
<keyword evidence="5" id="KW-1185">Reference proteome</keyword>
<dbReference type="STRING" id="991905.SL003B_2324"/>
<dbReference type="GO" id="GO:0006099">
    <property type="term" value="P:tricarboxylic acid cycle"/>
    <property type="evidence" value="ECO:0007669"/>
    <property type="project" value="TreeGrafter"/>
</dbReference>
<reference evidence="4 5" key="1">
    <citation type="journal article" date="2011" name="J. Bacteriol.">
        <title>Complete genome sequence of Polymorphum gilvum SL003B-26A1T, a crude oil-degrading bacterium from oil-polluted saline soil.</title>
        <authorList>
            <person name="Li S.G."/>
            <person name="Tang Y.Q."/>
            <person name="Nie Y."/>
            <person name="Cai M."/>
            <person name="Wu X.L."/>
        </authorList>
    </citation>
    <scope>NUCLEOTIDE SEQUENCE [LARGE SCALE GENOMIC DNA]</scope>
    <source>
        <strain evidence="5">LMG 25793 / CGMCC 1.9160 / SL003B-26A1</strain>
    </source>
</reference>
<dbReference type="SUPFAM" id="SSF109910">
    <property type="entry name" value="YgfY-like"/>
    <property type="match status" value="1"/>
</dbReference>
<evidence type="ECO:0000313" key="4">
    <source>
        <dbReference type="EMBL" id="ADZ70749.1"/>
    </source>
</evidence>
<dbReference type="EMBL" id="CP002568">
    <property type="protein sequence ID" value="ADZ70749.1"/>
    <property type="molecule type" value="Genomic_DNA"/>
</dbReference>
<dbReference type="PANTHER" id="PTHR12469:SF2">
    <property type="entry name" value="SUCCINATE DEHYDROGENASE ASSEMBLY FACTOR 2, MITOCHONDRIAL"/>
    <property type="match status" value="1"/>
</dbReference>
<proteinExistence type="inferred from homology"/>
<keyword evidence="3" id="KW-0143">Chaperone</keyword>
<dbReference type="AlphaFoldDB" id="F2J0R3"/>
<organism evidence="4 5">
    <name type="scientific">Polymorphum gilvum (strain LMG 25793 / CGMCC 1.9160 / SL003B-26A1)</name>
    <dbReference type="NCBI Taxonomy" id="991905"/>
    <lineage>
        <taxon>Bacteria</taxon>
        <taxon>Pseudomonadati</taxon>
        <taxon>Pseudomonadota</taxon>
        <taxon>Alphaproteobacteria</taxon>
        <taxon>Rhodobacterales</taxon>
        <taxon>Paracoccaceae</taxon>
        <taxon>Polymorphum</taxon>
    </lineage>
</organism>
<dbReference type="PATRIC" id="fig|991905.3.peg.2380"/>
<dbReference type="Gene3D" id="1.10.150.250">
    <property type="entry name" value="Flavinator of succinate dehydrogenase"/>
    <property type="match status" value="1"/>
</dbReference>
<dbReference type="Pfam" id="PF03937">
    <property type="entry name" value="Sdh5"/>
    <property type="match status" value="1"/>
</dbReference>
<dbReference type="eggNOG" id="COG2938">
    <property type="taxonomic scope" value="Bacteria"/>
</dbReference>
<dbReference type="InterPro" id="IPR005631">
    <property type="entry name" value="SDH"/>
</dbReference>
<protein>
    <recommendedName>
        <fullName evidence="2">FAD assembly factor SdhE</fullName>
    </recommendedName>
</protein>
<dbReference type="PANTHER" id="PTHR12469">
    <property type="entry name" value="PROTEIN EMI5 HOMOLOG, MITOCHONDRIAL"/>
    <property type="match status" value="1"/>
</dbReference>
<dbReference type="InterPro" id="IPR036714">
    <property type="entry name" value="SDH_sf"/>
</dbReference>
<dbReference type="OrthoDB" id="9807264at2"/>
<evidence type="ECO:0000256" key="2">
    <source>
        <dbReference type="ARBA" id="ARBA00019418"/>
    </source>
</evidence>
<name>F2J0R3_POLGS</name>
<dbReference type="RefSeq" id="WP_013653064.1">
    <property type="nucleotide sequence ID" value="NC_015259.1"/>
</dbReference>
<evidence type="ECO:0000313" key="5">
    <source>
        <dbReference type="Proteomes" id="UP000008130"/>
    </source>
</evidence>
<dbReference type="HOGENOM" id="CLU_103054_1_0_5"/>
<accession>F2J0R3</accession>